<dbReference type="InterPro" id="IPR001907">
    <property type="entry name" value="ClpP"/>
</dbReference>
<proteinExistence type="inferred from homology"/>
<reference evidence="7 8" key="1">
    <citation type="submission" date="2016-05" db="EMBL/GenBank/DDBJ databases">
        <title>Complete genome sequence of Novosphingobium guangzhouense SA925(T).</title>
        <authorList>
            <person name="Sha S."/>
        </authorList>
    </citation>
    <scope>NUCLEOTIDE SEQUENCE [LARGE SCALE GENOMIC DNA]</scope>
    <source>
        <strain evidence="7 8">SA925</strain>
    </source>
</reference>
<gene>
    <name evidence="7" type="ORF">A8V01_04785</name>
</gene>
<dbReference type="GO" id="GO:0051117">
    <property type="term" value="F:ATPase binding"/>
    <property type="evidence" value="ECO:0007669"/>
    <property type="project" value="TreeGrafter"/>
</dbReference>
<protein>
    <recommendedName>
        <fullName evidence="6">ATP-dependent Clp protease proteolytic subunit</fullName>
    </recommendedName>
</protein>
<dbReference type="Gene3D" id="3.90.226.10">
    <property type="entry name" value="2-enoyl-CoA Hydratase, Chain A, domain 1"/>
    <property type="match status" value="1"/>
</dbReference>
<dbReference type="InterPro" id="IPR023562">
    <property type="entry name" value="ClpP/TepA"/>
</dbReference>
<dbReference type="AlphaFoldDB" id="A0A2K2FZD1"/>
<accession>A0A2K2FZD1</accession>
<dbReference type="InterPro" id="IPR029045">
    <property type="entry name" value="ClpP/crotonase-like_dom_sf"/>
</dbReference>
<evidence type="ECO:0000256" key="5">
    <source>
        <dbReference type="ARBA" id="ARBA00022825"/>
    </source>
</evidence>
<name>A0A2K2FZD1_9SPHN</name>
<sequence length="293" mass="30677">MGGVKARQRPGALPVPAERGVSALTPAPVLDRWNADAAGIRPAALDRGDNVITMFEVIGEDWWTGGGVTAKKVAAQLRAIGDRPVEVQINSPGGDMFEGLAIYNVLREHPQDITVKVMGMAASAASVIAMAGDTVQIGAASFIMIHNCWVVAAGNRNDMAEVAEFLAPFDQAMADVYAQRSGRTAAECAKWMDQETYMSGSVAIERGFADELLSADQTKVDEKAKASDAAVNDVRAMELALVAGGATRGDARARINKIKGTPGAVLEPADTPGAGGDPELAAAIERLAQSFRS</sequence>
<dbReference type="CDD" id="cd07016">
    <property type="entry name" value="S14_ClpP_1"/>
    <property type="match status" value="1"/>
</dbReference>
<dbReference type="GO" id="GO:0006515">
    <property type="term" value="P:protein quality control for misfolded or incompletely synthesized proteins"/>
    <property type="evidence" value="ECO:0007669"/>
    <property type="project" value="TreeGrafter"/>
</dbReference>
<evidence type="ECO:0000256" key="6">
    <source>
        <dbReference type="RuleBase" id="RU003567"/>
    </source>
</evidence>
<dbReference type="PANTHER" id="PTHR10381">
    <property type="entry name" value="ATP-DEPENDENT CLP PROTEASE PROTEOLYTIC SUBUNIT"/>
    <property type="match status" value="1"/>
</dbReference>
<organism evidence="7 8">
    <name type="scientific">Novosphingobium guangzhouense</name>
    <dbReference type="NCBI Taxonomy" id="1850347"/>
    <lineage>
        <taxon>Bacteria</taxon>
        <taxon>Pseudomonadati</taxon>
        <taxon>Pseudomonadota</taxon>
        <taxon>Alphaproteobacteria</taxon>
        <taxon>Sphingomonadales</taxon>
        <taxon>Sphingomonadaceae</taxon>
        <taxon>Novosphingobium</taxon>
    </lineage>
</organism>
<comment type="caution">
    <text evidence="7">The sequence shown here is derived from an EMBL/GenBank/DDBJ whole genome shotgun (WGS) entry which is preliminary data.</text>
</comment>
<dbReference type="NCBIfam" id="NF045542">
    <property type="entry name" value="Clp_rel_HeadMat"/>
    <property type="match status" value="1"/>
</dbReference>
<dbReference type="SUPFAM" id="SSF52096">
    <property type="entry name" value="ClpP/crotonase"/>
    <property type="match status" value="1"/>
</dbReference>
<dbReference type="Proteomes" id="UP000236327">
    <property type="component" value="Unassembled WGS sequence"/>
</dbReference>
<evidence type="ECO:0000256" key="2">
    <source>
        <dbReference type="ARBA" id="ARBA00022490"/>
    </source>
</evidence>
<keyword evidence="8" id="KW-1185">Reference proteome</keyword>
<dbReference type="PANTHER" id="PTHR10381:SF70">
    <property type="entry name" value="ATP-DEPENDENT CLP PROTEASE PROTEOLYTIC SUBUNIT"/>
    <property type="match status" value="1"/>
</dbReference>
<dbReference type="Pfam" id="PF00574">
    <property type="entry name" value="CLP_protease"/>
    <property type="match status" value="1"/>
</dbReference>
<keyword evidence="3" id="KW-0645">Protease</keyword>
<keyword evidence="4" id="KW-0378">Hydrolase</keyword>
<evidence type="ECO:0000256" key="3">
    <source>
        <dbReference type="ARBA" id="ARBA00022670"/>
    </source>
</evidence>
<dbReference type="GO" id="GO:0009368">
    <property type="term" value="C:endopeptidase Clp complex"/>
    <property type="evidence" value="ECO:0007669"/>
    <property type="project" value="TreeGrafter"/>
</dbReference>
<dbReference type="GO" id="GO:0004176">
    <property type="term" value="F:ATP-dependent peptidase activity"/>
    <property type="evidence" value="ECO:0007669"/>
    <property type="project" value="InterPro"/>
</dbReference>
<evidence type="ECO:0000256" key="1">
    <source>
        <dbReference type="ARBA" id="ARBA00007039"/>
    </source>
</evidence>
<keyword evidence="5" id="KW-0720">Serine protease</keyword>
<keyword evidence="2" id="KW-0963">Cytoplasm</keyword>
<evidence type="ECO:0000313" key="7">
    <source>
        <dbReference type="EMBL" id="PNU04149.1"/>
    </source>
</evidence>
<dbReference type="PRINTS" id="PR00127">
    <property type="entry name" value="CLPPROTEASEP"/>
</dbReference>
<dbReference type="EMBL" id="LYMM01000040">
    <property type="protein sequence ID" value="PNU04149.1"/>
    <property type="molecule type" value="Genomic_DNA"/>
</dbReference>
<comment type="similarity">
    <text evidence="1 6">Belongs to the peptidase S14 family.</text>
</comment>
<dbReference type="GO" id="GO:0004252">
    <property type="term" value="F:serine-type endopeptidase activity"/>
    <property type="evidence" value="ECO:0007669"/>
    <property type="project" value="InterPro"/>
</dbReference>
<evidence type="ECO:0000256" key="4">
    <source>
        <dbReference type="ARBA" id="ARBA00022801"/>
    </source>
</evidence>
<evidence type="ECO:0000313" key="8">
    <source>
        <dbReference type="Proteomes" id="UP000236327"/>
    </source>
</evidence>